<feature type="transmembrane region" description="Helical" evidence="9">
    <location>
        <begin position="428"/>
        <end position="448"/>
    </location>
</feature>
<dbReference type="GO" id="GO:0005886">
    <property type="term" value="C:plasma membrane"/>
    <property type="evidence" value="ECO:0007669"/>
    <property type="project" value="UniProtKB-SubCell"/>
</dbReference>
<comment type="caution">
    <text evidence="13">The sequence shown here is derived from an EMBL/GenBank/DDBJ whole genome shotgun (WGS) entry which is preliminary data.</text>
</comment>
<dbReference type="Pfam" id="PF22599">
    <property type="entry name" value="SecDF_P1_head"/>
    <property type="match status" value="1"/>
</dbReference>
<dbReference type="InterPro" id="IPR048634">
    <property type="entry name" value="SecD_SecF_C"/>
</dbReference>
<feature type="transmembrane region" description="Helical" evidence="9">
    <location>
        <begin position="351"/>
        <end position="373"/>
    </location>
</feature>
<feature type="domain" description="Protein translocase subunit SecDF P1" evidence="11">
    <location>
        <begin position="83"/>
        <end position="143"/>
    </location>
</feature>
<keyword evidence="7 9" id="KW-0811">Translocation</keyword>
<keyword evidence="8 9" id="KW-0472">Membrane</keyword>
<gene>
    <name evidence="9 13" type="primary">secD</name>
    <name evidence="13" type="ORF">COT32_00245</name>
</gene>
<protein>
    <recommendedName>
        <fullName evidence="9">Protein translocase subunit SecD</fullName>
    </recommendedName>
</protein>
<proteinExistence type="inferred from homology"/>
<comment type="similarity">
    <text evidence="9">Belongs to the SecD/SecF family. SecD subfamily.</text>
</comment>
<dbReference type="InterPro" id="IPR054384">
    <property type="entry name" value="SecDF_P1_head"/>
</dbReference>
<keyword evidence="2 9" id="KW-0813">Transport</keyword>
<evidence type="ECO:0000259" key="10">
    <source>
        <dbReference type="Pfam" id="PF02355"/>
    </source>
</evidence>
<evidence type="ECO:0000256" key="1">
    <source>
        <dbReference type="ARBA" id="ARBA00004651"/>
    </source>
</evidence>
<dbReference type="NCBIfam" id="TIGR01129">
    <property type="entry name" value="secD"/>
    <property type="match status" value="1"/>
</dbReference>
<comment type="subunit">
    <text evidence="9">Forms a complex with SecF. Part of the essential Sec protein translocation apparatus which comprises SecA, SecYEG and auxiliary proteins SecDF. Other proteins may also be involved.</text>
</comment>
<evidence type="ECO:0000256" key="5">
    <source>
        <dbReference type="ARBA" id="ARBA00022927"/>
    </source>
</evidence>
<evidence type="ECO:0000256" key="3">
    <source>
        <dbReference type="ARBA" id="ARBA00022475"/>
    </source>
</evidence>
<dbReference type="Pfam" id="PF07549">
    <property type="entry name" value="Sec_GG"/>
    <property type="match status" value="1"/>
</dbReference>
<dbReference type="InterPro" id="IPR022813">
    <property type="entry name" value="SecD/SecF_arch_bac"/>
</dbReference>
<evidence type="ECO:0000256" key="4">
    <source>
        <dbReference type="ARBA" id="ARBA00022692"/>
    </source>
</evidence>
<dbReference type="SUPFAM" id="SSF82866">
    <property type="entry name" value="Multidrug efflux transporter AcrB transmembrane domain"/>
    <property type="match status" value="1"/>
</dbReference>
<dbReference type="PANTHER" id="PTHR30081:SF1">
    <property type="entry name" value="PROTEIN TRANSLOCASE SUBUNIT SECD"/>
    <property type="match status" value="1"/>
</dbReference>
<keyword evidence="5 9" id="KW-0653">Protein transport</keyword>
<dbReference type="EMBL" id="PEYC01000006">
    <property type="protein sequence ID" value="PIS40345.1"/>
    <property type="molecule type" value="Genomic_DNA"/>
</dbReference>
<feature type="transmembrane region" description="Helical" evidence="9">
    <location>
        <begin position="403"/>
        <end position="422"/>
    </location>
</feature>
<keyword evidence="4 9" id="KW-0812">Transmembrane</keyword>
<evidence type="ECO:0000256" key="9">
    <source>
        <dbReference type="HAMAP-Rule" id="MF_01463"/>
    </source>
</evidence>
<name>A0A2H0YPB8_9BACT</name>
<dbReference type="Gene3D" id="3.30.1360.200">
    <property type="match status" value="1"/>
</dbReference>
<evidence type="ECO:0000256" key="2">
    <source>
        <dbReference type="ARBA" id="ARBA00022448"/>
    </source>
</evidence>
<dbReference type="GO" id="GO:0006605">
    <property type="term" value="P:protein targeting"/>
    <property type="evidence" value="ECO:0007669"/>
    <property type="project" value="UniProtKB-UniRule"/>
</dbReference>
<dbReference type="Gene3D" id="1.20.1640.10">
    <property type="entry name" value="Multidrug efflux transporter AcrB transmembrane domain"/>
    <property type="match status" value="1"/>
</dbReference>
<dbReference type="GO" id="GO:0043952">
    <property type="term" value="P:protein transport by the Sec complex"/>
    <property type="evidence" value="ECO:0007669"/>
    <property type="project" value="UniProtKB-UniRule"/>
</dbReference>
<feature type="domain" description="Protein export membrane protein SecD/SecF C-terminal" evidence="10">
    <location>
        <begin position="281"/>
        <end position="450"/>
    </location>
</feature>
<evidence type="ECO:0000256" key="6">
    <source>
        <dbReference type="ARBA" id="ARBA00022989"/>
    </source>
</evidence>
<reference evidence="14" key="1">
    <citation type="submission" date="2017-09" db="EMBL/GenBank/DDBJ databases">
        <title>Depth-based differentiation of microbial function through sediment-hosted aquifers and enrichment of novel symbionts in the deep terrestrial subsurface.</title>
        <authorList>
            <person name="Probst A.J."/>
            <person name="Ladd B."/>
            <person name="Jarett J.K."/>
            <person name="Geller-Mcgrath D.E."/>
            <person name="Sieber C.M.K."/>
            <person name="Emerson J.B."/>
            <person name="Anantharaman K."/>
            <person name="Thomas B.C."/>
            <person name="Malmstrom R."/>
            <person name="Stieglmeier M."/>
            <person name="Klingl A."/>
            <person name="Woyke T."/>
            <person name="Ryan C.M."/>
            <person name="Banfield J.F."/>
        </authorList>
    </citation>
    <scope>NUCLEOTIDE SEQUENCE [LARGE SCALE GENOMIC DNA]</scope>
</reference>
<evidence type="ECO:0000313" key="14">
    <source>
        <dbReference type="Proteomes" id="UP000231472"/>
    </source>
</evidence>
<dbReference type="InterPro" id="IPR022646">
    <property type="entry name" value="SecD/SecF_CS"/>
</dbReference>
<dbReference type="HAMAP" id="MF_01463_B">
    <property type="entry name" value="SecD_B"/>
    <property type="match status" value="1"/>
</dbReference>
<comment type="caution">
    <text evidence="9">Lacks conserved residue(s) required for the propagation of feature annotation.</text>
</comment>
<dbReference type="PANTHER" id="PTHR30081">
    <property type="entry name" value="PROTEIN-EXPORT MEMBRANE PROTEIN SEC"/>
    <property type="match status" value="1"/>
</dbReference>
<evidence type="ECO:0000259" key="12">
    <source>
        <dbReference type="Pfam" id="PF22599"/>
    </source>
</evidence>
<evidence type="ECO:0000313" key="13">
    <source>
        <dbReference type="EMBL" id="PIS40345.1"/>
    </source>
</evidence>
<comment type="subcellular location">
    <subcellularLocation>
        <location evidence="1 9">Cell membrane</location>
        <topology evidence="1 9">Multi-pass membrane protein</topology>
    </subcellularLocation>
</comment>
<dbReference type="InterPro" id="IPR055344">
    <property type="entry name" value="SecD_SecF_C_bact"/>
</dbReference>
<dbReference type="Proteomes" id="UP000231472">
    <property type="component" value="Unassembled WGS sequence"/>
</dbReference>
<dbReference type="GO" id="GO:0015450">
    <property type="term" value="F:protein-transporting ATPase activity"/>
    <property type="evidence" value="ECO:0007669"/>
    <property type="project" value="InterPro"/>
</dbReference>
<dbReference type="InterPro" id="IPR005791">
    <property type="entry name" value="SecD"/>
</dbReference>
<comment type="function">
    <text evidence="9">Part of the Sec protein translocase complex. Interacts with the SecYEG preprotein conducting channel. SecDF uses the proton motive force (PMF) to complete protein translocation after the ATP-dependent function of SecA.</text>
</comment>
<dbReference type="Pfam" id="PF21760">
    <property type="entry name" value="SecD_1st"/>
    <property type="match status" value="1"/>
</dbReference>
<sequence length="463" mass="51750">MMRKRVYLFFIFIIVLAFFAGNLSEPKYLNQGIDFINGKIGIKIPSFWNIPFRLGLDLQGGTHLVYEADLSQIEKQEYSSAMQGLRDIIERRVNLFGVTEPVVQTQETSSHYRLVVELAGIKDPAQAIQMIGQTPFLEFREQKTEEETEQILVQRKELEGKTFEEMQEIENWQIGLQDPYFNSTSLTGQYLKKAELGFNENTGSPLISLQFNDEGAKIFEDLTSKNVGKILAIYIDGVPISTPVVQEKISGGKAQITGSFTIDEAKELVRNLNAGALPVPIKLISQQSVGPILGKISLEQSLKAGILGFLAILLFMIIFYRIPGFFASLVLSIFVFIVLAIFKLIPVTLTLAGIAGFILSMGMAVDANILIFSRMREELKEGKGFLISLQEGTRRAWPSIRDGNFTTILVALILFIFGSGFIKGFSLTLIVGNLVGMFSAIFITNNFLKCLIFPKIEKIKWLL</sequence>
<organism evidence="13 14">
    <name type="scientific">Candidatus Nealsonbacteria bacterium CG08_land_8_20_14_0_20_36_22</name>
    <dbReference type="NCBI Taxonomy" id="1974704"/>
    <lineage>
        <taxon>Bacteria</taxon>
        <taxon>Candidatus Nealsoniibacteriota</taxon>
    </lineage>
</organism>
<dbReference type="GO" id="GO:0065002">
    <property type="term" value="P:intracellular protein transmembrane transport"/>
    <property type="evidence" value="ECO:0007669"/>
    <property type="project" value="UniProtKB-UniRule"/>
</dbReference>
<feature type="transmembrane region" description="Helical" evidence="9">
    <location>
        <begin position="302"/>
        <end position="320"/>
    </location>
</feature>
<dbReference type="AlphaFoldDB" id="A0A2H0YPB8"/>
<dbReference type="NCBIfam" id="TIGR00916">
    <property type="entry name" value="2A0604s01"/>
    <property type="match status" value="1"/>
</dbReference>
<dbReference type="InterPro" id="IPR048631">
    <property type="entry name" value="SecD_1st"/>
</dbReference>
<dbReference type="Pfam" id="PF02355">
    <property type="entry name" value="SecD_SecF_C"/>
    <property type="match status" value="1"/>
</dbReference>
<dbReference type="Gene3D" id="3.30.70.3400">
    <property type="match status" value="1"/>
</dbReference>
<keyword evidence="6 9" id="KW-1133">Transmembrane helix</keyword>
<evidence type="ECO:0000259" key="11">
    <source>
        <dbReference type="Pfam" id="PF21760"/>
    </source>
</evidence>
<accession>A0A2H0YPB8</accession>
<evidence type="ECO:0000256" key="7">
    <source>
        <dbReference type="ARBA" id="ARBA00023010"/>
    </source>
</evidence>
<keyword evidence="3 9" id="KW-1003">Cell membrane</keyword>
<feature type="transmembrane region" description="Helical" evidence="9">
    <location>
        <begin position="325"/>
        <end position="345"/>
    </location>
</feature>
<evidence type="ECO:0000256" key="8">
    <source>
        <dbReference type="ARBA" id="ARBA00023136"/>
    </source>
</evidence>
<feature type="domain" description="SecDF P1 head subdomain" evidence="12">
    <location>
        <begin position="184"/>
        <end position="279"/>
    </location>
</feature>